<dbReference type="Proteomes" id="UP000181870">
    <property type="component" value="Unassembled WGS sequence"/>
</dbReference>
<sequence length="57" mass="6711">METAFEYNSHLPFYHVQVLLCKRCIECTNKSENNIMCRAISKLLNKEFLSILIFSLI</sequence>
<proteinExistence type="predicted"/>
<protein>
    <submittedName>
        <fullName evidence="1">Uncharacterized protein</fullName>
    </submittedName>
</protein>
<name>A0A1G8D7K6_BACOV</name>
<evidence type="ECO:0000313" key="1">
    <source>
        <dbReference type="EMBL" id="SDH53691.1"/>
    </source>
</evidence>
<gene>
    <name evidence="1" type="ORF">SAMN05192582_1007110</name>
</gene>
<evidence type="ECO:0000313" key="2">
    <source>
        <dbReference type="Proteomes" id="UP000181870"/>
    </source>
</evidence>
<organism evidence="1 2">
    <name type="scientific">Bacteroides ovatus</name>
    <dbReference type="NCBI Taxonomy" id="28116"/>
    <lineage>
        <taxon>Bacteria</taxon>
        <taxon>Pseudomonadati</taxon>
        <taxon>Bacteroidota</taxon>
        <taxon>Bacteroidia</taxon>
        <taxon>Bacteroidales</taxon>
        <taxon>Bacteroidaceae</taxon>
        <taxon>Bacteroides</taxon>
    </lineage>
</organism>
<reference evidence="1 2" key="1">
    <citation type="submission" date="2016-10" db="EMBL/GenBank/DDBJ databases">
        <authorList>
            <person name="de Groot N.N."/>
        </authorList>
    </citation>
    <scope>NUCLEOTIDE SEQUENCE [LARGE SCALE GENOMIC DNA]</scope>
    <source>
        <strain evidence="1 2">NLAE-zl-C57</strain>
    </source>
</reference>
<accession>A0A1G8D7K6</accession>
<dbReference type="AlphaFoldDB" id="A0A1G8D7K6"/>
<dbReference type="EMBL" id="FNDO01000007">
    <property type="protein sequence ID" value="SDH53691.1"/>
    <property type="molecule type" value="Genomic_DNA"/>
</dbReference>